<dbReference type="PANTHER" id="PTHR43841:SF1">
    <property type="entry name" value="3-HYDROXYACYL-THIOESTER DEHYDRATASE X"/>
    <property type="match status" value="1"/>
</dbReference>
<gene>
    <name evidence="2" type="ORF">J3U88_09575</name>
</gene>
<name>A0A8J7Q897_9BACT</name>
<organism evidence="2 3">
    <name type="scientific">Acanthopleuribacter pedis</name>
    <dbReference type="NCBI Taxonomy" id="442870"/>
    <lineage>
        <taxon>Bacteria</taxon>
        <taxon>Pseudomonadati</taxon>
        <taxon>Acidobacteriota</taxon>
        <taxon>Holophagae</taxon>
        <taxon>Acanthopleuribacterales</taxon>
        <taxon>Acanthopleuribacteraceae</taxon>
        <taxon>Acanthopleuribacter</taxon>
    </lineage>
</organism>
<evidence type="ECO:0000313" key="2">
    <source>
        <dbReference type="EMBL" id="MBO1318709.1"/>
    </source>
</evidence>
<dbReference type="EMBL" id="JAFREP010000007">
    <property type="protein sequence ID" value="MBO1318709.1"/>
    <property type="molecule type" value="Genomic_DNA"/>
</dbReference>
<dbReference type="AlphaFoldDB" id="A0A8J7Q897"/>
<dbReference type="Pfam" id="PF01575">
    <property type="entry name" value="MaoC_dehydratas"/>
    <property type="match status" value="1"/>
</dbReference>
<dbReference type="Gene3D" id="3.10.129.10">
    <property type="entry name" value="Hotdog Thioesterase"/>
    <property type="match status" value="1"/>
</dbReference>
<evidence type="ECO:0000313" key="3">
    <source>
        <dbReference type="Proteomes" id="UP000664417"/>
    </source>
</evidence>
<reference evidence="2" key="1">
    <citation type="submission" date="2021-03" db="EMBL/GenBank/DDBJ databases">
        <authorList>
            <person name="Wang G."/>
        </authorList>
    </citation>
    <scope>NUCLEOTIDE SEQUENCE</scope>
    <source>
        <strain evidence="2">KCTC 12899</strain>
    </source>
</reference>
<dbReference type="PANTHER" id="PTHR43841">
    <property type="entry name" value="3-HYDROXYACYL-THIOESTER DEHYDRATASE HTDX-RELATED"/>
    <property type="match status" value="1"/>
</dbReference>
<sequence length="246" mass="27546">MDRYREVCGLEKKERLPLLFPHVCSQGLHMAMLTHKSFPIKLLGSVHLRNHILAHRAISVSETLALVCRLGEFRIMEKGMEFDFTTLVHVDDERVWESVSTYYVRGRFGEQGTPSPLAKMPEITKETPVSEWHVAADLGKKYAPITGDYNPIHMSKMLAKLFGFKRDIAHGFCVLATCLEQFGSNLVEGACRFDAAFKGPVFLDSQVVLKASAEGDSGRFNLYCDENERPSICGLVQPAKPGENLV</sequence>
<protein>
    <recommendedName>
        <fullName evidence="1">MaoC-like domain-containing protein</fullName>
    </recommendedName>
</protein>
<feature type="domain" description="MaoC-like" evidence="1">
    <location>
        <begin position="136"/>
        <end position="221"/>
    </location>
</feature>
<dbReference type="Proteomes" id="UP000664417">
    <property type="component" value="Unassembled WGS sequence"/>
</dbReference>
<dbReference type="InterPro" id="IPR029069">
    <property type="entry name" value="HotDog_dom_sf"/>
</dbReference>
<evidence type="ECO:0000259" key="1">
    <source>
        <dbReference type="Pfam" id="PF01575"/>
    </source>
</evidence>
<keyword evidence="3" id="KW-1185">Reference proteome</keyword>
<dbReference type="SUPFAM" id="SSF54637">
    <property type="entry name" value="Thioesterase/thiol ester dehydrase-isomerase"/>
    <property type="match status" value="2"/>
</dbReference>
<comment type="caution">
    <text evidence="2">The sequence shown here is derived from an EMBL/GenBank/DDBJ whole genome shotgun (WGS) entry which is preliminary data.</text>
</comment>
<dbReference type="InterPro" id="IPR002539">
    <property type="entry name" value="MaoC-like_dom"/>
</dbReference>
<dbReference type="RefSeq" id="WP_207858365.1">
    <property type="nucleotide sequence ID" value="NZ_JAFREP010000007.1"/>
</dbReference>
<proteinExistence type="predicted"/>
<accession>A0A8J7Q897</accession>